<evidence type="ECO:0000256" key="13">
    <source>
        <dbReference type="ARBA" id="ARBA00022993"/>
    </source>
</evidence>
<feature type="binding site" evidence="16">
    <location>
        <begin position="5"/>
        <end position="12"/>
    </location>
    <ligand>
        <name>ATP</name>
        <dbReference type="ChEBI" id="CHEBI:30616"/>
    </ligand>
</feature>
<dbReference type="CDD" id="cd24015">
    <property type="entry name" value="ASKHA_NBD_PanK-III"/>
    <property type="match status" value="1"/>
</dbReference>
<proteinExistence type="inferred from homology"/>
<organism evidence="17 18">
    <name type="scientific">Cyclonatronum proteinivorum</name>
    <dbReference type="NCBI Taxonomy" id="1457365"/>
    <lineage>
        <taxon>Bacteria</taxon>
        <taxon>Pseudomonadati</taxon>
        <taxon>Balneolota</taxon>
        <taxon>Balneolia</taxon>
        <taxon>Balneolales</taxon>
        <taxon>Cyclonatronaceae</taxon>
        <taxon>Cyclonatronum</taxon>
    </lineage>
</organism>
<evidence type="ECO:0000256" key="5">
    <source>
        <dbReference type="ARBA" id="ARBA00011738"/>
    </source>
</evidence>
<keyword evidence="11 16" id="KW-0067">ATP-binding</keyword>
<sequence length="237" mass="26425">MNFLDIGNTRIKIKTWSGNSWQELYNAPTEHAAEAGNWIRQQGKETVGISVVAEATEAIKEAMGESKVLQWFTIEDIPAKSIDYESKETLGMDRYMACLGARTLAEQPVIVIDAGTACTIDYMDDRGVYRGGVIMPGMALWEKALQQHAPGLPKVVRDIPMKWPGKNTEDSVRWGLSGAFISAVDGLVRRYDYLAALYVTGGDGDWLAKRIERRAVVNANLVFYGMKKLVDARLWFS</sequence>
<dbReference type="EC" id="2.7.1.33" evidence="6 16"/>
<evidence type="ECO:0000256" key="12">
    <source>
        <dbReference type="ARBA" id="ARBA00022958"/>
    </source>
</evidence>
<dbReference type="Proteomes" id="UP000254808">
    <property type="component" value="Chromosome"/>
</dbReference>
<keyword evidence="16" id="KW-0479">Metal-binding</keyword>
<dbReference type="EMBL" id="CP027806">
    <property type="protein sequence ID" value="AXJ01340.1"/>
    <property type="molecule type" value="Genomic_DNA"/>
</dbReference>
<evidence type="ECO:0000256" key="9">
    <source>
        <dbReference type="ARBA" id="ARBA00022741"/>
    </source>
</evidence>
<dbReference type="AlphaFoldDB" id="A0A345ULI8"/>
<evidence type="ECO:0000256" key="15">
    <source>
        <dbReference type="ARBA" id="ARBA00040883"/>
    </source>
</evidence>
<comment type="catalytic activity">
    <reaction evidence="1 16">
        <text>(R)-pantothenate + ATP = (R)-4'-phosphopantothenate + ADP + H(+)</text>
        <dbReference type="Rhea" id="RHEA:16373"/>
        <dbReference type="ChEBI" id="CHEBI:10986"/>
        <dbReference type="ChEBI" id="CHEBI:15378"/>
        <dbReference type="ChEBI" id="CHEBI:29032"/>
        <dbReference type="ChEBI" id="CHEBI:30616"/>
        <dbReference type="ChEBI" id="CHEBI:456216"/>
        <dbReference type="EC" id="2.7.1.33"/>
    </reaction>
</comment>
<accession>A0A345ULI8</accession>
<evidence type="ECO:0000256" key="11">
    <source>
        <dbReference type="ARBA" id="ARBA00022840"/>
    </source>
</evidence>
<feature type="binding site" evidence="16">
    <location>
        <position position="168"/>
    </location>
    <ligand>
        <name>substrate</name>
    </ligand>
</feature>
<evidence type="ECO:0000256" key="2">
    <source>
        <dbReference type="ARBA" id="ARBA00001958"/>
    </source>
</evidence>
<comment type="subunit">
    <text evidence="5 16">Homodimer.</text>
</comment>
<evidence type="ECO:0000313" key="18">
    <source>
        <dbReference type="Proteomes" id="UP000254808"/>
    </source>
</evidence>
<keyword evidence="10 16" id="KW-0418">Kinase</keyword>
<evidence type="ECO:0000313" key="17">
    <source>
        <dbReference type="EMBL" id="AXJ01340.1"/>
    </source>
</evidence>
<feature type="binding site" evidence="16">
    <location>
        <position position="116"/>
    </location>
    <ligand>
        <name>ATP</name>
        <dbReference type="ChEBI" id="CHEBI:30616"/>
    </ligand>
</feature>
<dbReference type="InterPro" id="IPR004619">
    <property type="entry name" value="Type_III_PanK"/>
</dbReference>
<dbReference type="InterPro" id="IPR043129">
    <property type="entry name" value="ATPase_NBD"/>
</dbReference>
<dbReference type="Gene3D" id="3.30.420.40">
    <property type="match status" value="2"/>
</dbReference>
<dbReference type="GO" id="GO:0005737">
    <property type="term" value="C:cytoplasm"/>
    <property type="evidence" value="ECO:0007669"/>
    <property type="project" value="UniProtKB-SubCell"/>
</dbReference>
<comment type="function">
    <text evidence="16">Catalyzes the phosphorylation of pantothenate (Pan), the first step in CoA biosynthesis.</text>
</comment>
<gene>
    <name evidence="16" type="primary">coaX</name>
    <name evidence="17" type="ORF">CYPRO_2090</name>
</gene>
<feature type="binding site" evidence="16">
    <location>
        <begin position="91"/>
        <end position="94"/>
    </location>
    <ligand>
        <name>substrate</name>
    </ligand>
</feature>
<evidence type="ECO:0000256" key="6">
    <source>
        <dbReference type="ARBA" id="ARBA00012102"/>
    </source>
</evidence>
<dbReference type="GO" id="GO:0004594">
    <property type="term" value="F:pantothenate kinase activity"/>
    <property type="evidence" value="ECO:0007669"/>
    <property type="project" value="UniProtKB-UniRule"/>
</dbReference>
<feature type="binding site" evidence="16">
    <location>
        <position position="113"/>
    </location>
    <ligand>
        <name>K(+)</name>
        <dbReference type="ChEBI" id="CHEBI:29103"/>
    </ligand>
</feature>
<comment type="pathway">
    <text evidence="4 16">Cofactor biosynthesis; coenzyme A biosynthesis; CoA from (R)-pantothenate: step 1/5.</text>
</comment>
<dbReference type="NCBIfam" id="TIGR00671">
    <property type="entry name" value="baf"/>
    <property type="match status" value="1"/>
</dbReference>
<keyword evidence="13 16" id="KW-0173">Coenzyme A biosynthesis</keyword>
<reference evidence="17 18" key="1">
    <citation type="submission" date="2018-03" db="EMBL/GenBank/DDBJ databases">
        <title>Phenotypic and genomic properties of Cyclonatronum proteinivorum gen. nov., sp. nov., a haloalkaliphilic bacteroidete from soda lakes possessing Na+-translocating rhodopsin.</title>
        <authorList>
            <person name="Toshchakov S.V."/>
            <person name="Korzhenkov A."/>
            <person name="Samarov N.I."/>
            <person name="Kublanov I.V."/>
            <person name="Muntyan M.S."/>
            <person name="Sorokin D.Y."/>
        </authorList>
    </citation>
    <scope>NUCLEOTIDE SEQUENCE [LARGE SCALE GENOMIC DNA]</scope>
    <source>
        <strain evidence="17 18">Omega</strain>
    </source>
</reference>
<evidence type="ECO:0000256" key="16">
    <source>
        <dbReference type="HAMAP-Rule" id="MF_01274"/>
    </source>
</evidence>
<evidence type="ECO:0000256" key="8">
    <source>
        <dbReference type="ARBA" id="ARBA00022679"/>
    </source>
</evidence>
<evidence type="ECO:0000256" key="3">
    <source>
        <dbReference type="ARBA" id="ARBA00004496"/>
    </source>
</evidence>
<evidence type="ECO:0000256" key="7">
    <source>
        <dbReference type="ARBA" id="ARBA00022490"/>
    </source>
</evidence>
<comment type="cofactor">
    <cofactor evidence="2">
        <name>K(+)</name>
        <dbReference type="ChEBI" id="CHEBI:29103"/>
    </cofactor>
</comment>
<evidence type="ECO:0000256" key="14">
    <source>
        <dbReference type="ARBA" id="ARBA00038036"/>
    </source>
</evidence>
<dbReference type="Pfam" id="PF03309">
    <property type="entry name" value="Pan_kinase"/>
    <property type="match status" value="1"/>
</dbReference>
<dbReference type="PANTHER" id="PTHR34265:SF1">
    <property type="entry name" value="TYPE III PANTOTHENATE KINASE"/>
    <property type="match status" value="1"/>
</dbReference>
<keyword evidence="12 16" id="KW-0630">Potassium</keyword>
<dbReference type="UniPathway" id="UPA00241">
    <property type="reaction ID" value="UER00352"/>
</dbReference>
<evidence type="ECO:0000256" key="10">
    <source>
        <dbReference type="ARBA" id="ARBA00022777"/>
    </source>
</evidence>
<evidence type="ECO:0000256" key="4">
    <source>
        <dbReference type="ARBA" id="ARBA00005225"/>
    </source>
</evidence>
<feature type="binding site" evidence="16">
    <location>
        <position position="84"/>
    </location>
    <ligand>
        <name>substrate</name>
    </ligand>
</feature>
<dbReference type="GO" id="GO:0046872">
    <property type="term" value="F:metal ion binding"/>
    <property type="evidence" value="ECO:0007669"/>
    <property type="project" value="UniProtKB-KW"/>
</dbReference>
<protein>
    <recommendedName>
        <fullName evidence="15 16">Type III pantothenate kinase</fullName>
        <ecNumber evidence="6 16">2.7.1.33</ecNumber>
    </recommendedName>
    <alternativeName>
        <fullName evidence="16">PanK-III</fullName>
    </alternativeName>
    <alternativeName>
        <fullName evidence="16">Pantothenic acid kinase</fullName>
    </alternativeName>
</protein>
<dbReference type="OrthoDB" id="9804707at2"/>
<comment type="similarity">
    <text evidence="14 16">Belongs to the type III pantothenate kinase family.</text>
</comment>
<keyword evidence="18" id="KW-1185">Reference proteome</keyword>
<dbReference type="KEGG" id="cprv:CYPRO_2090"/>
<keyword evidence="9 16" id="KW-0547">Nucleotide-binding</keyword>
<dbReference type="GO" id="GO:0005524">
    <property type="term" value="F:ATP binding"/>
    <property type="evidence" value="ECO:0007669"/>
    <property type="project" value="UniProtKB-UniRule"/>
</dbReference>
<dbReference type="SUPFAM" id="SSF53067">
    <property type="entry name" value="Actin-like ATPase domain"/>
    <property type="match status" value="2"/>
</dbReference>
<dbReference type="PANTHER" id="PTHR34265">
    <property type="entry name" value="TYPE III PANTOTHENATE KINASE"/>
    <property type="match status" value="1"/>
</dbReference>
<keyword evidence="8 16" id="KW-0808">Transferase</keyword>
<dbReference type="RefSeq" id="WP_114984538.1">
    <property type="nucleotide sequence ID" value="NZ_CP027806.1"/>
</dbReference>
<dbReference type="HAMAP" id="MF_01274">
    <property type="entry name" value="Pantothen_kinase_3"/>
    <property type="match status" value="1"/>
</dbReference>
<name>A0A345ULI8_9BACT</name>
<evidence type="ECO:0000256" key="1">
    <source>
        <dbReference type="ARBA" id="ARBA00001206"/>
    </source>
</evidence>
<feature type="active site" description="Proton acceptor" evidence="16">
    <location>
        <position position="93"/>
    </location>
</feature>
<comment type="subcellular location">
    <subcellularLocation>
        <location evidence="3 16">Cytoplasm</location>
    </subcellularLocation>
</comment>
<comment type="cofactor">
    <cofactor evidence="16">
        <name>NH4(+)</name>
        <dbReference type="ChEBI" id="CHEBI:28938"/>
    </cofactor>
    <cofactor evidence="16">
        <name>K(+)</name>
        <dbReference type="ChEBI" id="CHEBI:29103"/>
    </cofactor>
    <text evidence="16">A monovalent cation. Ammonium or potassium.</text>
</comment>
<dbReference type="GO" id="GO:0015937">
    <property type="term" value="P:coenzyme A biosynthetic process"/>
    <property type="evidence" value="ECO:0007669"/>
    <property type="project" value="UniProtKB-UniRule"/>
</dbReference>
<keyword evidence="7 16" id="KW-0963">Cytoplasm</keyword>